<dbReference type="EMBL" id="JBHSUC010000007">
    <property type="protein sequence ID" value="MFC6362048.1"/>
    <property type="molecule type" value="Genomic_DNA"/>
</dbReference>
<reference evidence="4" key="1">
    <citation type="journal article" date="2019" name="Int. J. Syst. Evol. Microbiol.">
        <title>The Global Catalogue of Microorganisms (GCM) 10K type strain sequencing project: providing services to taxonomists for standard genome sequencing and annotation.</title>
        <authorList>
            <consortium name="The Broad Institute Genomics Platform"/>
            <consortium name="The Broad Institute Genome Sequencing Center for Infectious Disease"/>
            <person name="Wu L."/>
            <person name="Ma J."/>
        </authorList>
    </citation>
    <scope>NUCLEOTIDE SEQUENCE [LARGE SCALE GENOMIC DNA]</scope>
    <source>
        <strain evidence="4">CGMCC 4.1530</strain>
    </source>
</reference>
<proteinExistence type="predicted"/>
<dbReference type="Gene3D" id="2.40.320.10">
    <property type="entry name" value="Hypothetical Protein Pfu-838710-001"/>
    <property type="match status" value="1"/>
</dbReference>
<dbReference type="SMART" id="SM01118">
    <property type="entry name" value="CYTH"/>
    <property type="match status" value="1"/>
</dbReference>
<dbReference type="InterPro" id="IPR007899">
    <property type="entry name" value="CHAD_dom"/>
</dbReference>
<organism evidence="3 4">
    <name type="scientific">Tatumella punctata</name>
    <dbReference type="NCBI Taxonomy" id="399969"/>
    <lineage>
        <taxon>Bacteria</taxon>
        <taxon>Pseudomonadati</taxon>
        <taxon>Pseudomonadota</taxon>
        <taxon>Gammaproteobacteria</taxon>
        <taxon>Enterobacterales</taxon>
        <taxon>Erwiniaceae</taxon>
        <taxon>Tatumella</taxon>
    </lineage>
</organism>
<dbReference type="SUPFAM" id="SSF55154">
    <property type="entry name" value="CYTH-like phosphatases"/>
    <property type="match status" value="1"/>
</dbReference>
<name>A0ABW1VPY5_9GAMM</name>
<dbReference type="PROSITE" id="PS51707">
    <property type="entry name" value="CYTH"/>
    <property type="match status" value="1"/>
</dbReference>
<sequence length="438" mass="49610">MTIETELKFIASPLAASQLADRLNGWPHQHSAPQALANIYFETPDNQLRRWDMGLRIRGINQHYEMTLKTSGQTIGGLHQRPEFNVSLADDTLDIRLLPESVWPEGIDVTELQQRLQPLFRTDFVREKWLVSCGDSEIEVAFDQGAVIAGELQTPLFEVELELKKGTRQALMAFAFELIAGGGLRPGSLSKAARGYHLAQGNPPKNVRPFPRVQAEKKLTCEQGLQTMLSVLLNEWQYHEELWLEGNKEAGVRVREILLGIREVFTLFGSMIPRKATGRLRELLLTLAQSAVDSPAEELCFSAASAETQLALTHWLTEQPWKAVLEEKHRKKLQGSFKRFCDVMLGRVVAELKGTTAEVSQPAGYQDKAQRIHRQILAVCLLCGAYPLTAVDEWLAPWWQVLQQIHQERYHDLPWTLRSLHRQAAFWLNGNEPGKVSE</sequence>
<comment type="caution">
    <text evidence="3">The sequence shown here is derived from an EMBL/GenBank/DDBJ whole genome shotgun (WGS) entry which is preliminary data.</text>
</comment>
<feature type="domain" description="CHAD" evidence="2">
    <location>
        <begin position="218"/>
        <end position="432"/>
    </location>
</feature>
<dbReference type="InterPro" id="IPR023577">
    <property type="entry name" value="CYTH_domain"/>
</dbReference>
<dbReference type="Pfam" id="PF01928">
    <property type="entry name" value="CYTH"/>
    <property type="match status" value="1"/>
</dbReference>
<dbReference type="PANTHER" id="PTHR39569:SF1">
    <property type="entry name" value="INORGANIC TRIPHOSPHATASE"/>
    <property type="match status" value="1"/>
</dbReference>
<gene>
    <name evidence="3" type="ORF">ACFP73_08045</name>
</gene>
<dbReference type="InterPro" id="IPR033469">
    <property type="entry name" value="CYTH-like_dom_sf"/>
</dbReference>
<dbReference type="RefSeq" id="WP_212708547.1">
    <property type="nucleotide sequence ID" value="NZ_BAAAFW010000094.1"/>
</dbReference>
<feature type="domain" description="CYTH" evidence="1">
    <location>
        <begin position="2"/>
        <end position="202"/>
    </location>
</feature>
<keyword evidence="4" id="KW-1185">Reference proteome</keyword>
<protein>
    <submittedName>
        <fullName evidence="3">Inorganic triphosphatase</fullName>
    </submittedName>
</protein>
<evidence type="ECO:0000313" key="4">
    <source>
        <dbReference type="Proteomes" id="UP001596215"/>
    </source>
</evidence>
<dbReference type="PANTHER" id="PTHR39569">
    <property type="entry name" value="INORGANIC TRIPHOSPHATASE"/>
    <property type="match status" value="1"/>
</dbReference>
<accession>A0ABW1VPY5</accession>
<evidence type="ECO:0000259" key="1">
    <source>
        <dbReference type="PROSITE" id="PS51707"/>
    </source>
</evidence>
<dbReference type="PROSITE" id="PS51708">
    <property type="entry name" value="CHAD"/>
    <property type="match status" value="1"/>
</dbReference>
<dbReference type="CDD" id="cd07756">
    <property type="entry name" value="CYTH-like_Pase_CHAD"/>
    <property type="match status" value="1"/>
</dbReference>
<evidence type="ECO:0000313" key="3">
    <source>
        <dbReference type="EMBL" id="MFC6362048.1"/>
    </source>
</evidence>
<dbReference type="InterPro" id="IPR039013">
    <property type="entry name" value="YgiF"/>
</dbReference>
<dbReference type="Proteomes" id="UP001596215">
    <property type="component" value="Unassembled WGS sequence"/>
</dbReference>
<evidence type="ECO:0000259" key="2">
    <source>
        <dbReference type="PROSITE" id="PS51708"/>
    </source>
</evidence>
<dbReference type="Pfam" id="PF05235">
    <property type="entry name" value="CHAD"/>
    <property type="match status" value="1"/>
</dbReference>